<dbReference type="EMBL" id="WEID01000064">
    <property type="protein sequence ID" value="KAB8132147.1"/>
    <property type="molecule type" value="Genomic_DNA"/>
</dbReference>
<keyword evidence="1" id="KW-0472">Membrane</keyword>
<reference evidence="3 4" key="1">
    <citation type="submission" date="2019-10" db="EMBL/GenBank/DDBJ databases">
        <title>Gracilibacillus sp. nov. isolated from rice seeds.</title>
        <authorList>
            <person name="He S."/>
        </authorList>
    </citation>
    <scope>NUCLEOTIDE SEQUENCE [LARGE SCALE GENOMIC DNA]</scope>
    <source>
        <strain evidence="3 4">TD8</strain>
    </source>
</reference>
<evidence type="ECO:0000256" key="1">
    <source>
        <dbReference type="SAM" id="Phobius"/>
    </source>
</evidence>
<protein>
    <recommendedName>
        <fullName evidence="2">PDZ domain-containing protein</fullName>
    </recommendedName>
</protein>
<feature type="transmembrane region" description="Helical" evidence="1">
    <location>
        <begin position="107"/>
        <end position="126"/>
    </location>
</feature>
<proteinExistence type="predicted"/>
<evidence type="ECO:0000313" key="3">
    <source>
        <dbReference type="EMBL" id="KAB8132147.1"/>
    </source>
</evidence>
<dbReference type="OrthoDB" id="198399at2"/>
<evidence type="ECO:0000259" key="2">
    <source>
        <dbReference type="PROSITE" id="PS50106"/>
    </source>
</evidence>
<comment type="caution">
    <text evidence="3">The sequence shown here is derived from an EMBL/GenBank/DDBJ whole genome shotgun (WGS) entry which is preliminary data.</text>
</comment>
<accession>A0A7C8KYM6</accession>
<feature type="domain" description="PDZ" evidence="2">
    <location>
        <begin position="298"/>
        <end position="337"/>
    </location>
</feature>
<feature type="transmembrane region" description="Helical" evidence="1">
    <location>
        <begin position="15"/>
        <end position="35"/>
    </location>
</feature>
<dbReference type="SMART" id="SM00228">
    <property type="entry name" value="PDZ"/>
    <property type="match status" value="1"/>
</dbReference>
<organism evidence="3 4">
    <name type="scientific">Gracilibacillus oryzae</name>
    <dbReference type="NCBI Taxonomy" id="1672701"/>
    <lineage>
        <taxon>Bacteria</taxon>
        <taxon>Bacillati</taxon>
        <taxon>Bacillota</taxon>
        <taxon>Bacilli</taxon>
        <taxon>Bacillales</taxon>
        <taxon>Bacillaceae</taxon>
        <taxon>Gracilibacillus</taxon>
    </lineage>
</organism>
<keyword evidence="4" id="KW-1185">Reference proteome</keyword>
<name>A0A7C8KYM6_9BACI</name>
<dbReference type="InterPro" id="IPR036034">
    <property type="entry name" value="PDZ_sf"/>
</dbReference>
<dbReference type="Pfam" id="PF00595">
    <property type="entry name" value="PDZ"/>
    <property type="match status" value="1"/>
</dbReference>
<keyword evidence="1" id="KW-1133">Transmembrane helix</keyword>
<evidence type="ECO:0000313" key="4">
    <source>
        <dbReference type="Proteomes" id="UP000480246"/>
    </source>
</evidence>
<dbReference type="Proteomes" id="UP000480246">
    <property type="component" value="Unassembled WGS sequence"/>
</dbReference>
<dbReference type="Gene3D" id="2.30.42.10">
    <property type="match status" value="1"/>
</dbReference>
<feature type="transmembrane region" description="Helical" evidence="1">
    <location>
        <begin position="138"/>
        <end position="158"/>
    </location>
</feature>
<feature type="transmembrane region" description="Helical" evidence="1">
    <location>
        <begin position="56"/>
        <end position="76"/>
    </location>
</feature>
<gene>
    <name evidence="3" type="ORF">F9U64_12655</name>
</gene>
<dbReference type="SUPFAM" id="SSF50156">
    <property type="entry name" value="PDZ domain-like"/>
    <property type="match status" value="1"/>
</dbReference>
<feature type="transmembrane region" description="Helical" evidence="1">
    <location>
        <begin position="244"/>
        <end position="261"/>
    </location>
</feature>
<sequence>MEYLLEILYGILRMFAQPSLYLFLVLLLVSGYYRVKRDRESFGIKVYPYFDEQKQTWAISFITGIILSILSISIGFVFTWPLLGILSLFIVVFSMLRRFFFLSASYILGFGYITALCLMQANFTFLPADWINSFEEVNFIYIPFLIALLLVVEGMLLLRTNRMNSYPEITKSLRGKFLGRHRIKRLAIIPFFGLLPAGLIEPFAPWFPFLEINGESFGFILIPYVIGFEHAIRNSIPKHAAKWIATKVFFLAGLLLVLSMASYFYEIFILIGSAAAILGRLAIQYWFRSYDQNQHPVFQLGGEGIFVLGVLPNSTADHLQLEPGERIVKVNGMNVSNEHEFYHAIQLNRAFCKLVIKDLNGEIRFSQSPLFEDDHHELGVILVKDNDPIDWSTEQAYSKP</sequence>
<dbReference type="PROSITE" id="PS50106">
    <property type="entry name" value="PDZ"/>
    <property type="match status" value="1"/>
</dbReference>
<keyword evidence="1" id="KW-0812">Transmembrane</keyword>
<dbReference type="InterPro" id="IPR001478">
    <property type="entry name" value="PDZ"/>
</dbReference>
<feature type="transmembrane region" description="Helical" evidence="1">
    <location>
        <begin position="186"/>
        <end position="204"/>
    </location>
</feature>
<feature type="transmembrane region" description="Helical" evidence="1">
    <location>
        <begin position="216"/>
        <end position="232"/>
    </location>
</feature>
<feature type="transmembrane region" description="Helical" evidence="1">
    <location>
        <begin position="82"/>
        <end position="100"/>
    </location>
</feature>
<dbReference type="AlphaFoldDB" id="A0A7C8KYM6"/>
<dbReference type="RefSeq" id="WP_153403958.1">
    <property type="nucleotide sequence ID" value="NZ_ML762432.1"/>
</dbReference>